<dbReference type="STRING" id="51511.ENSCSAVP00000018424"/>
<protein>
    <recommendedName>
        <fullName evidence="2">C-type lectin domain-containing protein</fullName>
    </recommendedName>
</protein>
<dbReference type="Gene3D" id="3.10.100.10">
    <property type="entry name" value="Mannose-Binding Protein A, subunit A"/>
    <property type="match status" value="1"/>
</dbReference>
<dbReference type="HOGENOM" id="CLU_841872_0_0_1"/>
<dbReference type="SMART" id="SM00034">
    <property type="entry name" value="CLECT"/>
    <property type="match status" value="1"/>
</dbReference>
<keyword evidence="1" id="KW-1015">Disulfide bond</keyword>
<evidence type="ECO:0000256" key="1">
    <source>
        <dbReference type="ARBA" id="ARBA00023157"/>
    </source>
</evidence>
<reference evidence="4" key="1">
    <citation type="submission" date="2003-08" db="EMBL/GenBank/DDBJ databases">
        <authorList>
            <person name="Birren B."/>
            <person name="Nusbaum C."/>
            <person name="Abebe A."/>
            <person name="Abouelleil A."/>
            <person name="Adekoya E."/>
            <person name="Ait-zahra M."/>
            <person name="Allen N."/>
            <person name="Allen T."/>
            <person name="An P."/>
            <person name="Anderson M."/>
            <person name="Anderson S."/>
            <person name="Arachchi H."/>
            <person name="Armbruster J."/>
            <person name="Bachantsang P."/>
            <person name="Baldwin J."/>
            <person name="Barry A."/>
            <person name="Bayul T."/>
            <person name="Blitshsteyn B."/>
            <person name="Bloom T."/>
            <person name="Blye J."/>
            <person name="Boguslavskiy L."/>
            <person name="Borowsky M."/>
            <person name="Boukhgalter B."/>
            <person name="Brunache A."/>
            <person name="Butler J."/>
            <person name="Calixte N."/>
            <person name="Calvo S."/>
            <person name="Camarata J."/>
            <person name="Campo K."/>
            <person name="Chang J."/>
            <person name="Cheshatsang Y."/>
            <person name="Citroen M."/>
            <person name="Collymore A."/>
            <person name="Considine T."/>
            <person name="Cook A."/>
            <person name="Cooke P."/>
            <person name="Corum B."/>
            <person name="Cuomo C."/>
            <person name="David R."/>
            <person name="Dawoe T."/>
            <person name="Degray S."/>
            <person name="Dodge S."/>
            <person name="Dooley K."/>
            <person name="Dorje P."/>
            <person name="Dorjee K."/>
            <person name="Dorris L."/>
            <person name="Duffey N."/>
            <person name="Dupes A."/>
            <person name="Elkins T."/>
            <person name="Engels R."/>
            <person name="Erickson J."/>
            <person name="Farina A."/>
            <person name="Faro S."/>
            <person name="Ferreira P."/>
            <person name="Fischer H."/>
            <person name="Fitzgerald M."/>
            <person name="Foley K."/>
            <person name="Gage D."/>
            <person name="Galagan J."/>
            <person name="Gearin G."/>
            <person name="Gnerre S."/>
            <person name="Gnirke A."/>
            <person name="Goyette A."/>
            <person name="Graham J."/>
            <person name="Grandbois E."/>
            <person name="Gyaltsen K."/>
            <person name="Hafez N."/>
            <person name="Hagopian D."/>
            <person name="Hagos B."/>
            <person name="Hall J."/>
            <person name="Hatcher B."/>
            <person name="Heller A."/>
            <person name="Higgins H."/>
            <person name="Honan T."/>
            <person name="Horn A."/>
            <person name="Houde N."/>
            <person name="Hughes L."/>
            <person name="Hulme W."/>
            <person name="Husby E."/>
            <person name="Iliev I."/>
            <person name="Jaffe D."/>
            <person name="Jones C."/>
            <person name="Kamal M."/>
            <person name="Kamat A."/>
            <person name="Kamvysselis M."/>
            <person name="Karlsson E."/>
            <person name="Kells C."/>
            <person name="Kieu A."/>
            <person name="Kisner P."/>
            <person name="Kodira C."/>
            <person name="Kulbokas E."/>
            <person name="Labutti K."/>
            <person name="Lama D."/>
            <person name="Landers T."/>
            <person name="Leger J."/>
            <person name="Levine S."/>
            <person name="Lewis D."/>
            <person name="Lewis T."/>
            <person name="Lindblad-toh K."/>
            <person name="Liu X."/>
            <person name="Lokyitsang T."/>
            <person name="Lokyitsang Y."/>
            <person name="Lucien O."/>
            <person name="Lui A."/>
            <person name="Ma L.J."/>
            <person name="Mabbitt R."/>
            <person name="Macdonald J."/>
            <person name="Maclean C."/>
            <person name="Major J."/>
            <person name="Manning J."/>
            <person name="Marabella R."/>
            <person name="Maru K."/>
            <person name="Matthews C."/>
            <person name="Mauceli E."/>
            <person name="Mccarthy M."/>
            <person name="Mcdonough S."/>
            <person name="Mcghee T."/>
            <person name="Meldrim J."/>
            <person name="Meneus L."/>
            <person name="Mesirov J."/>
            <person name="Mihalev A."/>
            <person name="Mihova T."/>
            <person name="Mikkelsen T."/>
            <person name="Mlenga V."/>
            <person name="Moru K."/>
            <person name="Mozes J."/>
            <person name="Mulrain L."/>
            <person name="Munson G."/>
            <person name="Naylor J."/>
            <person name="Newes C."/>
            <person name="Nguyen C."/>
            <person name="Nguyen N."/>
            <person name="Nguyen T."/>
            <person name="Nicol R."/>
            <person name="Nielsen C."/>
            <person name="Nizzari M."/>
            <person name="Norbu C."/>
            <person name="Norbu N."/>
            <person name="O'donnell P."/>
            <person name="Okoawo O."/>
            <person name="O'leary S."/>
            <person name="Omotosho B."/>
            <person name="O'neill K."/>
            <person name="Osman S."/>
            <person name="Parker S."/>
            <person name="Perrin D."/>
            <person name="Phunkhang P."/>
            <person name="Piqani B."/>
            <person name="Purcell S."/>
            <person name="Rachupka T."/>
            <person name="Ramasamy U."/>
            <person name="Rameau R."/>
            <person name="Ray V."/>
            <person name="Raymond C."/>
            <person name="Retta R."/>
            <person name="Richardson S."/>
            <person name="Rise C."/>
            <person name="Rodriguez J."/>
            <person name="Rogers J."/>
            <person name="Rogov P."/>
            <person name="Rutman M."/>
            <person name="Schupbach R."/>
            <person name="Seaman C."/>
            <person name="Settipalli S."/>
            <person name="Sharpe T."/>
            <person name="Sheridan J."/>
            <person name="Sherpa N."/>
            <person name="Shi J."/>
            <person name="Smirnov S."/>
            <person name="Smith C."/>
            <person name="Sougnez C."/>
            <person name="Spencer B."/>
            <person name="Stalker J."/>
            <person name="Stange-thomann N."/>
            <person name="Stavropoulos S."/>
            <person name="Stetson K."/>
            <person name="Stone C."/>
            <person name="Stone S."/>
            <person name="Stubbs M."/>
            <person name="Talamas J."/>
            <person name="Tchuinga P."/>
            <person name="Tenzing P."/>
            <person name="Tesfaye S."/>
            <person name="Theodore J."/>
            <person name="Thoulutsang Y."/>
            <person name="Topham K."/>
            <person name="Towey S."/>
            <person name="Tsamla T."/>
            <person name="Tsomo N."/>
            <person name="Vallee D."/>
            <person name="Vassiliev H."/>
            <person name="Venkataraman V."/>
            <person name="Vinson J."/>
            <person name="Vo A."/>
            <person name="Wade C."/>
            <person name="Wang S."/>
            <person name="Wangchuk T."/>
            <person name="Wangdi T."/>
            <person name="Whittaker C."/>
            <person name="Wilkinson J."/>
            <person name="Wu Y."/>
            <person name="Wyman D."/>
            <person name="Yadav S."/>
            <person name="Yang S."/>
            <person name="Yang X."/>
            <person name="Yeager S."/>
            <person name="Yee E."/>
            <person name="Young G."/>
            <person name="Zainoun J."/>
            <person name="Zembeck L."/>
            <person name="Zimmer A."/>
            <person name="Zody M."/>
            <person name="Lander E."/>
        </authorList>
    </citation>
    <scope>NUCLEOTIDE SEQUENCE [LARGE SCALE GENOMIC DNA]</scope>
</reference>
<feature type="domain" description="C-type lectin" evidence="2">
    <location>
        <begin position="201"/>
        <end position="323"/>
    </location>
</feature>
<dbReference type="Gene3D" id="2.60.120.200">
    <property type="match status" value="1"/>
</dbReference>
<dbReference type="PROSITE" id="PS00615">
    <property type="entry name" value="C_TYPE_LECTIN_1"/>
    <property type="match status" value="1"/>
</dbReference>
<dbReference type="InParanoid" id="H2ZLF8"/>
<dbReference type="InterPro" id="IPR016186">
    <property type="entry name" value="C-type_lectin-like/link_sf"/>
</dbReference>
<accession>H2ZLF8</accession>
<dbReference type="AlphaFoldDB" id="H2ZLF8"/>
<dbReference type="SUPFAM" id="SSF49899">
    <property type="entry name" value="Concanavalin A-like lectins/glucanases"/>
    <property type="match status" value="1"/>
</dbReference>
<organism evidence="3 4">
    <name type="scientific">Ciona savignyi</name>
    <name type="common">Pacific transparent sea squirt</name>
    <dbReference type="NCBI Taxonomy" id="51511"/>
    <lineage>
        <taxon>Eukaryota</taxon>
        <taxon>Metazoa</taxon>
        <taxon>Chordata</taxon>
        <taxon>Tunicata</taxon>
        <taxon>Ascidiacea</taxon>
        <taxon>Phlebobranchia</taxon>
        <taxon>Cionidae</taxon>
        <taxon>Ciona</taxon>
    </lineage>
</organism>
<sequence>MDLGYESFTIFAHIRLRPRNGEDNWGGRILSKRTSYKRGWQFVVPSFYGRKVSMYMNDDPGHITYGEAIIPDYRWVTVAISVDRDEFRRSNLATVQAYVNGLPDGSPYIVQLDGTLSTEAPLTIGHWMYEDNTYHVGRKDWRSPSRRRHVHRFFGDISDLTVWKTSLNPDQILNYSEFVIAKNVETRAEAAPVCQPGWRPHGCKCYKLFPSPLRFDAAWTTCEVDEGRLVVVDSPSVQDFVWGLVVPSSDQDFWIGLNDTMYESVWRFSNGYNLNYFIGQWNNFKNNFPDKEYKTDDCAELKKIYAGKWNDANCNKFNPFICERGPRVCV</sequence>
<dbReference type="PANTHER" id="PTHR22801:SF63">
    <property type="entry name" value="C-TYPE LECTIN DOMAIN-CONTAINING PROTEIN"/>
    <property type="match status" value="1"/>
</dbReference>
<dbReference type="InterPro" id="IPR001304">
    <property type="entry name" value="C-type_lectin-like"/>
</dbReference>
<dbReference type="InterPro" id="IPR018378">
    <property type="entry name" value="C-type_lectin_CS"/>
</dbReference>
<dbReference type="InterPro" id="IPR016187">
    <property type="entry name" value="CTDL_fold"/>
</dbReference>
<evidence type="ECO:0000313" key="3">
    <source>
        <dbReference type="Ensembl" id="ENSCSAVP00000018424.1"/>
    </source>
</evidence>
<keyword evidence="4" id="KW-1185">Reference proteome</keyword>
<reference evidence="3" key="3">
    <citation type="submission" date="2025-09" db="UniProtKB">
        <authorList>
            <consortium name="Ensembl"/>
        </authorList>
    </citation>
    <scope>IDENTIFICATION</scope>
</reference>
<dbReference type="PROSITE" id="PS50041">
    <property type="entry name" value="C_TYPE_LECTIN_2"/>
    <property type="match status" value="1"/>
</dbReference>
<dbReference type="Ensembl" id="ENSCSAVT00000018624.1">
    <property type="protein sequence ID" value="ENSCSAVP00000018424.1"/>
    <property type="gene ID" value="ENSCSAVG00000010816.1"/>
</dbReference>
<reference evidence="3" key="2">
    <citation type="submission" date="2025-08" db="UniProtKB">
        <authorList>
            <consortium name="Ensembl"/>
        </authorList>
    </citation>
    <scope>IDENTIFICATION</scope>
</reference>
<evidence type="ECO:0000259" key="2">
    <source>
        <dbReference type="PROSITE" id="PS50041"/>
    </source>
</evidence>
<dbReference type="InterPro" id="IPR050801">
    <property type="entry name" value="Ca-Dep_Lectins_ImmuneDev"/>
</dbReference>
<proteinExistence type="predicted"/>
<dbReference type="CDD" id="cd00037">
    <property type="entry name" value="CLECT"/>
    <property type="match status" value="1"/>
</dbReference>
<evidence type="ECO:0000313" key="4">
    <source>
        <dbReference type="Proteomes" id="UP000007875"/>
    </source>
</evidence>
<dbReference type="InterPro" id="IPR013320">
    <property type="entry name" value="ConA-like_dom_sf"/>
</dbReference>
<dbReference type="GeneTree" id="ENSGT00940000168054"/>
<dbReference type="SUPFAM" id="SSF56436">
    <property type="entry name" value="C-type lectin-like"/>
    <property type="match status" value="1"/>
</dbReference>
<dbReference type="Pfam" id="PF00059">
    <property type="entry name" value="Lectin_C"/>
    <property type="match status" value="1"/>
</dbReference>
<dbReference type="PANTHER" id="PTHR22801">
    <property type="entry name" value="LITHOSTATHINE"/>
    <property type="match status" value="1"/>
</dbReference>
<dbReference type="Proteomes" id="UP000007875">
    <property type="component" value="Unassembled WGS sequence"/>
</dbReference>
<name>H2ZLF8_CIOSA</name>
<dbReference type="eggNOG" id="ENOG502QUX8">
    <property type="taxonomic scope" value="Eukaryota"/>
</dbReference>